<dbReference type="InterPro" id="IPR010065">
    <property type="entry name" value="AA_ABC_transptr_permease_3TM"/>
</dbReference>
<comment type="subcellular location">
    <subcellularLocation>
        <location evidence="1 9">Cell membrane</location>
        <topology evidence="1 9">Multi-pass membrane protein</topology>
    </subcellularLocation>
</comment>
<dbReference type="Proteomes" id="UP000262072">
    <property type="component" value="Unassembled WGS sequence"/>
</dbReference>
<proteinExistence type="inferred from homology"/>
<protein>
    <submittedName>
        <fullName evidence="11">Amino acid abc transporter permease protein 3-tm domain</fullName>
    </submittedName>
</protein>
<evidence type="ECO:0000256" key="6">
    <source>
        <dbReference type="ARBA" id="ARBA00022970"/>
    </source>
</evidence>
<feature type="transmembrane region" description="Helical" evidence="9">
    <location>
        <begin position="60"/>
        <end position="81"/>
    </location>
</feature>
<dbReference type="RefSeq" id="WP_200831799.1">
    <property type="nucleotide sequence ID" value="NZ_OY761017.1"/>
</dbReference>
<evidence type="ECO:0000259" key="10">
    <source>
        <dbReference type="PROSITE" id="PS50928"/>
    </source>
</evidence>
<dbReference type="GO" id="GO:0043190">
    <property type="term" value="C:ATP-binding cassette (ABC) transporter complex"/>
    <property type="evidence" value="ECO:0007669"/>
    <property type="project" value="InterPro"/>
</dbReference>
<feature type="transmembrane region" description="Helical" evidence="9">
    <location>
        <begin position="26"/>
        <end position="48"/>
    </location>
</feature>
<evidence type="ECO:0000256" key="5">
    <source>
        <dbReference type="ARBA" id="ARBA00022692"/>
    </source>
</evidence>
<feature type="transmembrane region" description="Helical" evidence="9">
    <location>
        <begin position="182"/>
        <end position="204"/>
    </location>
</feature>
<comment type="similarity">
    <text evidence="2">Belongs to the binding-protein-dependent transport system permease family. HisMQ subfamily.</text>
</comment>
<dbReference type="NCBIfam" id="TIGR01726">
    <property type="entry name" value="HEQRo_perm_3TM"/>
    <property type="match status" value="1"/>
</dbReference>
<dbReference type="Gene3D" id="1.10.3720.10">
    <property type="entry name" value="MetI-like"/>
    <property type="match status" value="1"/>
</dbReference>
<dbReference type="EMBL" id="UNRR01000039">
    <property type="protein sequence ID" value="SYZ79673.1"/>
    <property type="molecule type" value="Genomic_DNA"/>
</dbReference>
<keyword evidence="8 9" id="KW-0472">Membrane</keyword>
<dbReference type="Pfam" id="PF00528">
    <property type="entry name" value="BPD_transp_1"/>
    <property type="match status" value="1"/>
</dbReference>
<keyword evidence="4" id="KW-1003">Cell membrane</keyword>
<dbReference type="AlphaFoldDB" id="A0A383THB2"/>
<keyword evidence="6" id="KW-0029">Amino-acid transport</keyword>
<evidence type="ECO:0000256" key="1">
    <source>
        <dbReference type="ARBA" id="ARBA00004651"/>
    </source>
</evidence>
<dbReference type="CDD" id="cd06261">
    <property type="entry name" value="TM_PBP2"/>
    <property type="match status" value="1"/>
</dbReference>
<evidence type="ECO:0000256" key="2">
    <source>
        <dbReference type="ARBA" id="ARBA00010072"/>
    </source>
</evidence>
<evidence type="ECO:0000256" key="3">
    <source>
        <dbReference type="ARBA" id="ARBA00022448"/>
    </source>
</evidence>
<evidence type="ECO:0000256" key="8">
    <source>
        <dbReference type="ARBA" id="ARBA00023136"/>
    </source>
</evidence>
<dbReference type="PANTHER" id="PTHR30614:SF20">
    <property type="entry name" value="GLUTAMINE TRANSPORT SYSTEM PERMEASE PROTEIN GLNP"/>
    <property type="match status" value="1"/>
</dbReference>
<reference evidence="12" key="1">
    <citation type="submission" date="2018-05" db="EMBL/GenBank/DDBJ databases">
        <authorList>
            <person name="Strepis N."/>
        </authorList>
    </citation>
    <scope>NUCLEOTIDE SEQUENCE [LARGE SCALE GENOMIC DNA]</scope>
</reference>
<evidence type="ECO:0000313" key="11">
    <source>
        <dbReference type="EMBL" id="SYZ79673.1"/>
    </source>
</evidence>
<dbReference type="InterPro" id="IPR043429">
    <property type="entry name" value="ArtM/GltK/GlnP/TcyL/YhdX-like"/>
</dbReference>
<sequence>MNLDFIQKYTDVLQTYMPIYLQGAGYTISLSISSIIIGVILGTGLALMRMSPNKILQKLAYGYIQIIRGTPLLVQLFIIYYGLYVINIELPDFLSGVIAISINSAAYIAEIIRSGIQAVDKGQMEAARSIGMSKRLAMQKIIYPQAVKNILPALGNEVATLIKETSIVSVLGLRDLMFASDIVRGATFMPFFPLVIVAVIYFILTTSVSKLVDMLERKMKQSD</sequence>
<dbReference type="PROSITE" id="PS50928">
    <property type="entry name" value="ABC_TM1"/>
    <property type="match status" value="1"/>
</dbReference>
<dbReference type="PANTHER" id="PTHR30614">
    <property type="entry name" value="MEMBRANE COMPONENT OF AMINO ACID ABC TRANSPORTER"/>
    <property type="match status" value="1"/>
</dbReference>
<dbReference type="InterPro" id="IPR035906">
    <property type="entry name" value="MetI-like_sf"/>
</dbReference>
<feature type="domain" description="ABC transmembrane type-1" evidence="10">
    <location>
        <begin position="24"/>
        <end position="212"/>
    </location>
</feature>
<keyword evidence="5 9" id="KW-0812">Transmembrane</keyword>
<accession>A0A383THB2</accession>
<evidence type="ECO:0000256" key="7">
    <source>
        <dbReference type="ARBA" id="ARBA00022989"/>
    </source>
</evidence>
<gene>
    <name evidence="11" type="ORF">TART1_2548</name>
</gene>
<dbReference type="GO" id="GO:0006865">
    <property type="term" value="P:amino acid transport"/>
    <property type="evidence" value="ECO:0007669"/>
    <property type="project" value="UniProtKB-KW"/>
</dbReference>
<dbReference type="GO" id="GO:0022857">
    <property type="term" value="F:transmembrane transporter activity"/>
    <property type="evidence" value="ECO:0007669"/>
    <property type="project" value="InterPro"/>
</dbReference>
<name>A0A383THB2_9LACT</name>
<dbReference type="SUPFAM" id="SSF161098">
    <property type="entry name" value="MetI-like"/>
    <property type="match status" value="1"/>
</dbReference>
<dbReference type="InterPro" id="IPR000515">
    <property type="entry name" value="MetI-like"/>
</dbReference>
<evidence type="ECO:0000256" key="9">
    <source>
        <dbReference type="RuleBase" id="RU363032"/>
    </source>
</evidence>
<evidence type="ECO:0000313" key="12">
    <source>
        <dbReference type="Proteomes" id="UP000262072"/>
    </source>
</evidence>
<keyword evidence="3 9" id="KW-0813">Transport</keyword>
<evidence type="ECO:0000256" key="4">
    <source>
        <dbReference type="ARBA" id="ARBA00022475"/>
    </source>
</evidence>
<organism evidence="11 12">
    <name type="scientific">Trichococcus shcherbakoviae</name>
    <dbReference type="NCBI Taxonomy" id="2094020"/>
    <lineage>
        <taxon>Bacteria</taxon>
        <taxon>Bacillati</taxon>
        <taxon>Bacillota</taxon>
        <taxon>Bacilli</taxon>
        <taxon>Lactobacillales</taxon>
        <taxon>Carnobacteriaceae</taxon>
        <taxon>Trichococcus</taxon>
    </lineage>
</organism>
<keyword evidence="7 9" id="KW-1133">Transmembrane helix</keyword>
<dbReference type="FunFam" id="1.10.3720.10:FF:000033">
    <property type="entry name" value="Polar amino acid ABC transporter permease"/>
    <property type="match status" value="1"/>
</dbReference>